<evidence type="ECO:0008006" key="3">
    <source>
        <dbReference type="Google" id="ProtNLM"/>
    </source>
</evidence>
<dbReference type="AlphaFoldDB" id="A0A1I1MKM0"/>
<proteinExistence type="predicted"/>
<accession>A0A1I1MKM0</accession>
<dbReference type="Proteomes" id="UP000199438">
    <property type="component" value="Unassembled WGS sequence"/>
</dbReference>
<keyword evidence="2" id="KW-1185">Reference proteome</keyword>
<dbReference type="Gene3D" id="1.10.260.40">
    <property type="entry name" value="lambda repressor-like DNA-binding domains"/>
    <property type="match status" value="1"/>
</dbReference>
<protein>
    <recommendedName>
        <fullName evidence="3">Cro/C1-type HTH DNA-binding domain-containing protein</fullName>
    </recommendedName>
</protein>
<dbReference type="EMBL" id="FOKV01000010">
    <property type="protein sequence ID" value="SFC85665.1"/>
    <property type="molecule type" value="Genomic_DNA"/>
</dbReference>
<dbReference type="RefSeq" id="WP_092544634.1">
    <property type="nucleotide sequence ID" value="NZ_FOKV01000010.1"/>
</dbReference>
<dbReference type="OrthoDB" id="1260873at2"/>
<gene>
    <name evidence="1" type="ORF">SAMN04487907_1102</name>
</gene>
<dbReference type="InterPro" id="IPR010982">
    <property type="entry name" value="Lambda_DNA-bd_dom_sf"/>
</dbReference>
<evidence type="ECO:0000313" key="1">
    <source>
        <dbReference type="EMBL" id="SFC85665.1"/>
    </source>
</evidence>
<dbReference type="GO" id="GO:0003677">
    <property type="term" value="F:DNA binding"/>
    <property type="evidence" value="ECO:0007669"/>
    <property type="project" value="InterPro"/>
</dbReference>
<sequence length="109" mass="12412">MEEKAIDHIKLRTSLALNKLLLQSKLYKDLDFDDTIKFAKSYSKISTNADLRKATVSDNFNAKSNVRFSTLISIVEGMGFTLVEFAEVYNSIKKTEIDQFAKGLQKKNK</sequence>
<reference evidence="2" key="1">
    <citation type="submission" date="2016-10" db="EMBL/GenBank/DDBJ databases">
        <authorList>
            <person name="Varghese N."/>
            <person name="Submissions S."/>
        </authorList>
    </citation>
    <scope>NUCLEOTIDE SEQUENCE [LARGE SCALE GENOMIC DNA]</scope>
    <source>
        <strain evidence="2">DSM 24499</strain>
    </source>
</reference>
<organism evidence="1 2">
    <name type="scientific">Zunongwangia mangrovi</name>
    <dbReference type="NCBI Taxonomy" id="1334022"/>
    <lineage>
        <taxon>Bacteria</taxon>
        <taxon>Pseudomonadati</taxon>
        <taxon>Bacteroidota</taxon>
        <taxon>Flavobacteriia</taxon>
        <taxon>Flavobacteriales</taxon>
        <taxon>Flavobacteriaceae</taxon>
        <taxon>Zunongwangia</taxon>
    </lineage>
</organism>
<evidence type="ECO:0000313" key="2">
    <source>
        <dbReference type="Proteomes" id="UP000199438"/>
    </source>
</evidence>
<name>A0A1I1MKM0_9FLAO</name>